<name>A0A8H6LYS3_9AGAR</name>
<organism evidence="2 3">
    <name type="scientific">Ephemerocybe angulata</name>
    <dbReference type="NCBI Taxonomy" id="980116"/>
    <lineage>
        <taxon>Eukaryota</taxon>
        <taxon>Fungi</taxon>
        <taxon>Dikarya</taxon>
        <taxon>Basidiomycota</taxon>
        <taxon>Agaricomycotina</taxon>
        <taxon>Agaricomycetes</taxon>
        <taxon>Agaricomycetidae</taxon>
        <taxon>Agaricales</taxon>
        <taxon>Agaricineae</taxon>
        <taxon>Psathyrellaceae</taxon>
        <taxon>Ephemerocybe</taxon>
    </lineage>
</organism>
<dbReference type="OrthoDB" id="331602at2759"/>
<evidence type="ECO:0000256" key="1">
    <source>
        <dbReference type="SAM" id="MobiDB-lite"/>
    </source>
</evidence>
<accession>A0A8H6LYS3</accession>
<sequence length="177" mass="19418">MQELETLETEFSVVSTASKSQVPRDAMAKVEKETLVLQTALAEQKEESRLNSKPSTSSSRPSSSYEAKSSELGRRPQQAFHPLLMASKLGPATVVLDENPAFCQLSEGRSTIWDVNLFPTASQTTPLASSEGWRTARWASELLHQWDSREVGEQPLQRAGGLADGVCHFSIAARDAR</sequence>
<gene>
    <name evidence="2" type="ORF">DFP72DRAFT_1076634</name>
</gene>
<dbReference type="Proteomes" id="UP000521943">
    <property type="component" value="Unassembled WGS sequence"/>
</dbReference>
<proteinExistence type="predicted"/>
<comment type="caution">
    <text evidence="2">The sequence shown here is derived from an EMBL/GenBank/DDBJ whole genome shotgun (WGS) entry which is preliminary data.</text>
</comment>
<reference evidence="2 3" key="1">
    <citation type="submission" date="2020-07" db="EMBL/GenBank/DDBJ databases">
        <title>Comparative genomics of pyrophilous fungi reveals a link between fire events and developmental genes.</title>
        <authorList>
            <consortium name="DOE Joint Genome Institute"/>
            <person name="Steindorff A.S."/>
            <person name="Carver A."/>
            <person name="Calhoun S."/>
            <person name="Stillman K."/>
            <person name="Liu H."/>
            <person name="Lipzen A."/>
            <person name="Pangilinan J."/>
            <person name="Labutti K."/>
            <person name="Bruns T.D."/>
            <person name="Grigoriev I.V."/>
        </authorList>
    </citation>
    <scope>NUCLEOTIDE SEQUENCE [LARGE SCALE GENOMIC DNA]</scope>
    <source>
        <strain evidence="2 3">CBS 144469</strain>
    </source>
</reference>
<feature type="region of interest" description="Disordered" evidence="1">
    <location>
        <begin position="1"/>
        <end position="25"/>
    </location>
</feature>
<feature type="region of interest" description="Disordered" evidence="1">
    <location>
        <begin position="40"/>
        <end position="77"/>
    </location>
</feature>
<feature type="compositionally biased region" description="Polar residues" evidence="1">
    <location>
        <begin position="12"/>
        <end position="21"/>
    </location>
</feature>
<dbReference type="EMBL" id="JACGCI010000096">
    <property type="protein sequence ID" value="KAF6746046.1"/>
    <property type="molecule type" value="Genomic_DNA"/>
</dbReference>
<protein>
    <submittedName>
        <fullName evidence="2">Uncharacterized protein</fullName>
    </submittedName>
</protein>
<dbReference type="AlphaFoldDB" id="A0A8H6LYS3"/>
<evidence type="ECO:0000313" key="3">
    <source>
        <dbReference type="Proteomes" id="UP000521943"/>
    </source>
</evidence>
<evidence type="ECO:0000313" key="2">
    <source>
        <dbReference type="EMBL" id="KAF6746046.1"/>
    </source>
</evidence>
<keyword evidence="3" id="KW-1185">Reference proteome</keyword>
<feature type="compositionally biased region" description="Low complexity" evidence="1">
    <location>
        <begin position="51"/>
        <end position="67"/>
    </location>
</feature>